<evidence type="ECO:0000313" key="2">
    <source>
        <dbReference type="EMBL" id="KZV30320.1"/>
    </source>
</evidence>
<protein>
    <submittedName>
        <fullName evidence="2">Uncharacterized protein</fullName>
    </submittedName>
</protein>
<reference evidence="2 3" key="1">
    <citation type="journal article" date="2015" name="Proc. Natl. Acad. Sci. U.S.A.">
        <title>The resurrection genome of Boea hygrometrica: A blueprint for survival of dehydration.</title>
        <authorList>
            <person name="Xiao L."/>
            <person name="Yang G."/>
            <person name="Zhang L."/>
            <person name="Yang X."/>
            <person name="Zhao S."/>
            <person name="Ji Z."/>
            <person name="Zhou Q."/>
            <person name="Hu M."/>
            <person name="Wang Y."/>
            <person name="Chen M."/>
            <person name="Xu Y."/>
            <person name="Jin H."/>
            <person name="Xiao X."/>
            <person name="Hu G."/>
            <person name="Bao F."/>
            <person name="Hu Y."/>
            <person name="Wan P."/>
            <person name="Li L."/>
            <person name="Deng X."/>
            <person name="Kuang T."/>
            <person name="Xiang C."/>
            <person name="Zhu J.K."/>
            <person name="Oliver M.J."/>
            <person name="He Y."/>
        </authorList>
    </citation>
    <scope>NUCLEOTIDE SEQUENCE [LARGE SCALE GENOMIC DNA]</scope>
    <source>
        <strain evidence="3">cv. XS01</strain>
    </source>
</reference>
<organism evidence="2 3">
    <name type="scientific">Dorcoceras hygrometricum</name>
    <dbReference type="NCBI Taxonomy" id="472368"/>
    <lineage>
        <taxon>Eukaryota</taxon>
        <taxon>Viridiplantae</taxon>
        <taxon>Streptophyta</taxon>
        <taxon>Embryophyta</taxon>
        <taxon>Tracheophyta</taxon>
        <taxon>Spermatophyta</taxon>
        <taxon>Magnoliopsida</taxon>
        <taxon>eudicotyledons</taxon>
        <taxon>Gunneridae</taxon>
        <taxon>Pentapetalae</taxon>
        <taxon>asterids</taxon>
        <taxon>lamiids</taxon>
        <taxon>Lamiales</taxon>
        <taxon>Gesneriaceae</taxon>
        <taxon>Didymocarpoideae</taxon>
        <taxon>Trichosporeae</taxon>
        <taxon>Loxocarpinae</taxon>
        <taxon>Dorcoceras</taxon>
    </lineage>
</organism>
<accession>A0A2Z7BAA4</accession>
<evidence type="ECO:0000313" key="3">
    <source>
        <dbReference type="Proteomes" id="UP000250235"/>
    </source>
</evidence>
<feature type="compositionally biased region" description="Polar residues" evidence="1">
    <location>
        <begin position="108"/>
        <end position="117"/>
    </location>
</feature>
<dbReference type="AlphaFoldDB" id="A0A2Z7BAA4"/>
<keyword evidence="3" id="KW-1185">Reference proteome</keyword>
<dbReference type="Proteomes" id="UP000250235">
    <property type="component" value="Unassembled WGS sequence"/>
</dbReference>
<proteinExistence type="predicted"/>
<feature type="region of interest" description="Disordered" evidence="1">
    <location>
        <begin position="80"/>
        <end position="124"/>
    </location>
</feature>
<feature type="compositionally biased region" description="Acidic residues" evidence="1">
    <location>
        <begin position="17"/>
        <end position="26"/>
    </location>
</feature>
<name>A0A2Z7BAA4_9LAMI</name>
<dbReference type="EMBL" id="KV008320">
    <property type="protein sequence ID" value="KZV30320.1"/>
    <property type="molecule type" value="Genomic_DNA"/>
</dbReference>
<evidence type="ECO:0000256" key="1">
    <source>
        <dbReference type="SAM" id="MobiDB-lite"/>
    </source>
</evidence>
<gene>
    <name evidence="2" type="ORF">F511_28213</name>
</gene>
<sequence length="124" mass="13749">MAPNRRGRASKQVAEESGAENLDDDAVQPSRSEHATVFQTVSALSQEGNNLRRDRVRVPRVRIVLVEGVRGRVFYGQWEGSQRFLPSQQGQSGGASHRPFTPIKPHQRSGSTQSRGSYQRPGHS</sequence>
<feature type="region of interest" description="Disordered" evidence="1">
    <location>
        <begin position="1"/>
        <end position="34"/>
    </location>
</feature>